<keyword evidence="14" id="KW-0460">Magnesium</keyword>
<dbReference type="PROSITE" id="PS00154">
    <property type="entry name" value="ATPASE_E1_E2"/>
    <property type="match status" value="1"/>
</dbReference>
<evidence type="ECO:0000256" key="15">
    <source>
        <dbReference type="ARBA" id="ARBA00022967"/>
    </source>
</evidence>
<keyword evidence="17" id="KW-0186">Copper</keyword>
<dbReference type="InterPro" id="IPR006122">
    <property type="entry name" value="HMA_Cu_ion-bd"/>
</dbReference>
<dbReference type="GO" id="GO:0140581">
    <property type="term" value="F:P-type monovalent copper transporter activity"/>
    <property type="evidence" value="ECO:0007669"/>
    <property type="project" value="UniProtKB-EC"/>
</dbReference>
<evidence type="ECO:0000256" key="7">
    <source>
        <dbReference type="ARBA" id="ARBA00022553"/>
    </source>
</evidence>
<dbReference type="GO" id="GO:0016887">
    <property type="term" value="F:ATP hydrolysis activity"/>
    <property type="evidence" value="ECO:0007669"/>
    <property type="project" value="InterPro"/>
</dbReference>
<keyword evidence="8 23" id="KW-0812">Transmembrane</keyword>
<dbReference type="FunFam" id="3.40.50.1000:FF:000144">
    <property type="entry name" value="copper-transporting ATPase 1 isoform X2"/>
    <property type="match status" value="1"/>
</dbReference>
<dbReference type="NCBIfam" id="TIGR01511">
    <property type="entry name" value="ATPase-IB1_Cu"/>
    <property type="match status" value="1"/>
</dbReference>
<dbReference type="PROSITE" id="PS01047">
    <property type="entry name" value="HMA_1"/>
    <property type="match status" value="2"/>
</dbReference>
<feature type="transmembrane region" description="Helical" evidence="23">
    <location>
        <begin position="222"/>
        <end position="240"/>
    </location>
</feature>
<evidence type="ECO:0000256" key="6">
    <source>
        <dbReference type="ARBA" id="ARBA00022475"/>
    </source>
</evidence>
<dbReference type="EMBL" id="RSAS01000376">
    <property type="protein sequence ID" value="RRR72746.1"/>
    <property type="molecule type" value="Genomic_DNA"/>
</dbReference>
<dbReference type="InterPro" id="IPR059000">
    <property type="entry name" value="ATPase_P-type_domA"/>
</dbReference>
<dbReference type="PROSITE" id="PS50846">
    <property type="entry name" value="HMA_2"/>
    <property type="match status" value="2"/>
</dbReference>
<evidence type="ECO:0000256" key="2">
    <source>
        <dbReference type="ARBA" id="ARBA00006024"/>
    </source>
</evidence>
<evidence type="ECO:0000256" key="1">
    <source>
        <dbReference type="ARBA" id="ARBA00004651"/>
    </source>
</evidence>
<keyword evidence="19 23" id="KW-0472">Membrane</keyword>
<dbReference type="PANTHER" id="PTHR43520">
    <property type="entry name" value="ATP7, ISOFORM B"/>
    <property type="match status" value="1"/>
</dbReference>
<dbReference type="GO" id="GO:0005524">
    <property type="term" value="F:ATP binding"/>
    <property type="evidence" value="ECO:0007669"/>
    <property type="project" value="UniProtKB-UniRule"/>
</dbReference>
<dbReference type="FunFam" id="3.30.70.100:FF:000005">
    <property type="entry name" value="Copper-exporting P-type ATPase A"/>
    <property type="match status" value="2"/>
</dbReference>
<evidence type="ECO:0000256" key="23">
    <source>
        <dbReference type="RuleBase" id="RU362081"/>
    </source>
</evidence>
<dbReference type="CDD" id="cd02094">
    <property type="entry name" value="P-type_ATPase_Cu-like"/>
    <property type="match status" value="1"/>
</dbReference>
<dbReference type="Gene3D" id="3.40.50.1000">
    <property type="entry name" value="HAD superfamily/HAD-like"/>
    <property type="match status" value="1"/>
</dbReference>
<keyword evidence="10" id="KW-0677">Repeat</keyword>
<comment type="catalytic activity">
    <reaction evidence="22">
        <text>Cu(+)(in) + ATP + H2O = Cu(+)(out) + ADP + phosphate + H(+)</text>
        <dbReference type="Rhea" id="RHEA:25792"/>
        <dbReference type="ChEBI" id="CHEBI:15377"/>
        <dbReference type="ChEBI" id="CHEBI:15378"/>
        <dbReference type="ChEBI" id="CHEBI:30616"/>
        <dbReference type="ChEBI" id="CHEBI:43474"/>
        <dbReference type="ChEBI" id="CHEBI:49552"/>
        <dbReference type="ChEBI" id="CHEBI:456216"/>
        <dbReference type="EC" id="7.2.2.8"/>
    </reaction>
</comment>
<evidence type="ECO:0000313" key="25">
    <source>
        <dbReference type="EMBL" id="RRR72746.1"/>
    </source>
</evidence>
<keyword evidence="9 23" id="KW-0479">Metal-binding</keyword>
<dbReference type="InterPro" id="IPR027256">
    <property type="entry name" value="P-typ_ATPase_IB"/>
</dbReference>
<dbReference type="Gene3D" id="2.70.150.10">
    <property type="entry name" value="Calcium-transporting ATPase, cytoplasmic transduction domain A"/>
    <property type="match status" value="1"/>
</dbReference>
<dbReference type="SUPFAM" id="SSF56784">
    <property type="entry name" value="HAD-like"/>
    <property type="match status" value="1"/>
</dbReference>
<evidence type="ECO:0000256" key="9">
    <source>
        <dbReference type="ARBA" id="ARBA00022723"/>
    </source>
</evidence>
<feature type="transmembrane region" description="Helical" evidence="23">
    <location>
        <begin position="166"/>
        <end position="183"/>
    </location>
</feature>
<evidence type="ECO:0000256" key="21">
    <source>
        <dbReference type="ARBA" id="ARBA00033239"/>
    </source>
</evidence>
<dbReference type="Pfam" id="PF00702">
    <property type="entry name" value="Hydrolase"/>
    <property type="match status" value="1"/>
</dbReference>
<evidence type="ECO:0000256" key="19">
    <source>
        <dbReference type="ARBA" id="ARBA00023136"/>
    </source>
</evidence>
<feature type="domain" description="HMA" evidence="24">
    <location>
        <begin position="4"/>
        <end position="70"/>
    </location>
</feature>
<dbReference type="NCBIfam" id="TIGR01494">
    <property type="entry name" value="ATPase_P-type"/>
    <property type="match status" value="2"/>
</dbReference>
<accession>A0A426U0U1</accession>
<dbReference type="SUPFAM" id="SSF81665">
    <property type="entry name" value="Calcium ATPase, transmembrane domain M"/>
    <property type="match status" value="1"/>
</dbReference>
<evidence type="ECO:0000256" key="14">
    <source>
        <dbReference type="ARBA" id="ARBA00022842"/>
    </source>
</evidence>
<dbReference type="NCBIfam" id="TIGR01512">
    <property type="entry name" value="ATPase-IB2_Cd"/>
    <property type="match status" value="1"/>
</dbReference>
<keyword evidence="13 23" id="KW-0067">ATP-binding</keyword>
<keyword evidence="16 23" id="KW-1133">Transmembrane helix</keyword>
<proteinExistence type="inferred from homology"/>
<feature type="domain" description="HMA" evidence="24">
    <location>
        <begin position="72"/>
        <end position="138"/>
    </location>
</feature>
<dbReference type="SFLD" id="SFLDG00002">
    <property type="entry name" value="C1.7:_P-type_atpase_like"/>
    <property type="match status" value="1"/>
</dbReference>
<dbReference type="Proteomes" id="UP000280307">
    <property type="component" value="Unassembled WGS sequence"/>
</dbReference>
<keyword evidence="5" id="KW-0813">Transport</keyword>
<keyword evidence="7" id="KW-0597">Phosphoprotein</keyword>
<evidence type="ECO:0000313" key="26">
    <source>
        <dbReference type="Proteomes" id="UP000280307"/>
    </source>
</evidence>
<dbReference type="InterPro" id="IPR006121">
    <property type="entry name" value="HMA_dom"/>
</dbReference>
<dbReference type="GO" id="GO:0043682">
    <property type="term" value="F:P-type divalent copper transporter activity"/>
    <property type="evidence" value="ECO:0007669"/>
    <property type="project" value="TreeGrafter"/>
</dbReference>
<feature type="transmembrane region" description="Helical" evidence="23">
    <location>
        <begin position="284"/>
        <end position="302"/>
    </location>
</feature>
<evidence type="ECO:0000256" key="22">
    <source>
        <dbReference type="ARBA" id="ARBA00049289"/>
    </source>
</evidence>
<dbReference type="InterPro" id="IPR008250">
    <property type="entry name" value="ATPase_P-typ_transduc_dom_A_sf"/>
</dbReference>
<evidence type="ECO:0000256" key="12">
    <source>
        <dbReference type="ARBA" id="ARBA00022796"/>
    </source>
</evidence>
<reference evidence="25 26" key="1">
    <citation type="submission" date="2018-12" db="EMBL/GenBank/DDBJ databases">
        <title>Genome Sequence of Candidatus Viridilinea halotolerans isolated from saline sulfide-rich spring.</title>
        <authorList>
            <person name="Grouzdev D.S."/>
            <person name="Burganskaya E.I."/>
            <person name="Krutkina M.S."/>
            <person name="Sukhacheva M.V."/>
            <person name="Gorlenko V.M."/>
        </authorList>
    </citation>
    <scope>NUCLEOTIDE SEQUENCE [LARGE SCALE GENOMIC DNA]</scope>
    <source>
        <strain evidence="25">Chok-6</strain>
    </source>
</reference>
<evidence type="ECO:0000256" key="18">
    <source>
        <dbReference type="ARBA" id="ARBA00023065"/>
    </source>
</evidence>
<dbReference type="InterPro" id="IPR023299">
    <property type="entry name" value="ATPase_P-typ_cyto_dom_N"/>
</dbReference>
<keyword evidence="11 23" id="KW-0547">Nucleotide-binding</keyword>
<comment type="subcellular location">
    <subcellularLocation>
        <location evidence="1">Cell membrane</location>
        <topology evidence="1">Multi-pass membrane protein</topology>
    </subcellularLocation>
</comment>
<keyword evidence="15" id="KW-1278">Translocase</keyword>
<evidence type="ECO:0000256" key="10">
    <source>
        <dbReference type="ARBA" id="ARBA00022737"/>
    </source>
</evidence>
<dbReference type="SFLD" id="SFLDS00003">
    <property type="entry name" value="Haloacid_Dehalogenase"/>
    <property type="match status" value="1"/>
</dbReference>
<dbReference type="PRINTS" id="PR00119">
    <property type="entry name" value="CATATPASE"/>
</dbReference>
<keyword evidence="18" id="KW-0406">Ion transport</keyword>
<dbReference type="InterPro" id="IPR036412">
    <property type="entry name" value="HAD-like_sf"/>
</dbReference>
<gene>
    <name evidence="25" type="primary">cadA</name>
    <name evidence="25" type="ORF">EI684_09750</name>
</gene>
<dbReference type="InterPro" id="IPR023298">
    <property type="entry name" value="ATPase_P-typ_TM_dom_sf"/>
</dbReference>
<evidence type="ECO:0000259" key="24">
    <source>
        <dbReference type="PROSITE" id="PS50846"/>
    </source>
</evidence>
<feature type="transmembrane region" description="Helical" evidence="23">
    <location>
        <begin position="260"/>
        <end position="278"/>
    </location>
</feature>
<sequence length="854" mass="89707">MNTHEILLPITGMTCASCSTRVEKALRKQAGVHTATVNLASEQAAIHYDPALVNPQALQAAVEQAGFGVVTDRVELPITGMTCASCSARVEKALRKVPGVMSATVNLATEHATVLYAPAGVGYADFAQAVEAAGYGVIASSDPTAAAGEDAEATARAQELAHKRRQLTVALVLGLPLLLLAMSRDLGLLAPWMFGAGAEMMAQMHDASMAQMMEHIPARYDLLNWLFLILATPVQFYSGADFYRNAWKALKARTANMDSLIVMGTSVAYFYSVALLLSNAAGHVYFETAAVIIALVLVGKYMESRAKSQTGAAIKTLIGLQPKTARVLRGGQEIDVPVAEVRTGEIVIVRPGEKIPVDGVILDGTSSVDESMLTGESMPVEKHPGDTVVGATINRSGSFQLRATRVGRESALAQIIRLVQEAQGSRAPVQRLVDYVASIFVPVVIVIATLTFFGWLLFSTLGFTKALLFAIAVLVIACPCALGLATPTAIMVGTGVGASRGILIKNAESLERASTIQTVILDKTGTITAGKPEVTDLVLSEHARRQPALANGGEPQSTPEAALLALAASGESRSEHPLGEAIVRAAQAQGLNLSRPTRFNAITGAGIEADVEGHALLVGTPRLFSERGIALGDLAAAVERLQAEGKTAMLVAADGVALGILAVADTVRPTSTAAIAALRAQGIEVAMLTGDNQRTAAAIAQQVGVDRVLAEVRPEEKANEVRRLQSAGRVVAMVGDGINDAPALAQADVGIAIGTGTDVAMEAADITLMRGDLQGVAQAISLSQATMRTIRWNLFWAFIYNIMLIPLAAGVLYPFTGWQLSPMLAAGAMAFSSVFVVSNSLRLRRSGMREQQGQ</sequence>
<evidence type="ECO:0000256" key="16">
    <source>
        <dbReference type="ARBA" id="ARBA00022989"/>
    </source>
</evidence>
<dbReference type="FunFam" id="2.70.150.10:FF:000002">
    <property type="entry name" value="Copper-transporting ATPase 1, putative"/>
    <property type="match status" value="1"/>
</dbReference>
<comment type="similarity">
    <text evidence="2 23">Belongs to the cation transport ATPase (P-type) (TC 3.A.3) family. Type IB subfamily.</text>
</comment>
<keyword evidence="12" id="KW-0187">Copper transport</keyword>
<dbReference type="NCBIfam" id="TIGR00003">
    <property type="entry name" value="copper ion binding protein"/>
    <property type="match status" value="2"/>
</dbReference>
<comment type="caution">
    <text evidence="25">The sequence shown here is derived from an EMBL/GenBank/DDBJ whole genome shotgun (WGS) entry which is preliminary data.</text>
</comment>
<dbReference type="Pfam" id="PF00403">
    <property type="entry name" value="HMA"/>
    <property type="match status" value="2"/>
</dbReference>
<dbReference type="AlphaFoldDB" id="A0A426U0U1"/>
<feature type="transmembrane region" description="Helical" evidence="23">
    <location>
        <begin position="435"/>
        <end position="457"/>
    </location>
</feature>
<dbReference type="GO" id="GO:0005886">
    <property type="term" value="C:plasma membrane"/>
    <property type="evidence" value="ECO:0007669"/>
    <property type="project" value="UniProtKB-SubCell"/>
</dbReference>
<evidence type="ECO:0000256" key="5">
    <source>
        <dbReference type="ARBA" id="ARBA00022448"/>
    </source>
</evidence>
<dbReference type="InterPro" id="IPR036163">
    <property type="entry name" value="HMA_dom_sf"/>
</dbReference>
<feature type="transmembrane region" description="Helical" evidence="23">
    <location>
        <begin position="463"/>
        <end position="485"/>
    </location>
</feature>
<dbReference type="InterPro" id="IPR023214">
    <property type="entry name" value="HAD_sf"/>
</dbReference>
<evidence type="ECO:0000256" key="11">
    <source>
        <dbReference type="ARBA" id="ARBA00022741"/>
    </source>
</evidence>
<evidence type="ECO:0000256" key="17">
    <source>
        <dbReference type="ARBA" id="ARBA00023008"/>
    </source>
</evidence>
<evidence type="ECO:0000256" key="13">
    <source>
        <dbReference type="ARBA" id="ARBA00022840"/>
    </source>
</evidence>
<feature type="transmembrane region" description="Helical" evidence="23">
    <location>
        <begin position="821"/>
        <end position="841"/>
    </location>
</feature>
<dbReference type="SFLD" id="SFLDF00027">
    <property type="entry name" value="p-type_atpase"/>
    <property type="match status" value="1"/>
</dbReference>
<dbReference type="NCBIfam" id="TIGR01525">
    <property type="entry name" value="ATPase-IB_hvy"/>
    <property type="match status" value="1"/>
</dbReference>
<keyword evidence="25" id="KW-0378">Hydrolase</keyword>
<protein>
    <recommendedName>
        <fullName evidence="4">Copper-exporting P-type ATPase</fullName>
        <ecNumber evidence="3">7.2.2.8</ecNumber>
    </recommendedName>
    <alternativeName>
        <fullName evidence="20">Copper-exporting P-type ATPase A</fullName>
    </alternativeName>
    <alternativeName>
        <fullName evidence="21">Cu(+)-exporting ATPase</fullName>
    </alternativeName>
</protein>
<name>A0A426U0U1_9CHLR</name>
<dbReference type="InterPro" id="IPR017969">
    <property type="entry name" value="Heavy-metal-associated_CS"/>
</dbReference>
<dbReference type="PRINTS" id="PR00942">
    <property type="entry name" value="CUATPASEI"/>
</dbReference>
<dbReference type="InterPro" id="IPR018303">
    <property type="entry name" value="ATPase_P-typ_P_site"/>
</dbReference>
<evidence type="ECO:0000256" key="20">
    <source>
        <dbReference type="ARBA" id="ARBA00029719"/>
    </source>
</evidence>
<keyword evidence="6 23" id="KW-1003">Cell membrane</keyword>
<evidence type="ECO:0000256" key="4">
    <source>
        <dbReference type="ARBA" id="ARBA00015102"/>
    </source>
</evidence>
<dbReference type="Gene3D" id="3.30.70.100">
    <property type="match status" value="2"/>
</dbReference>
<evidence type="ECO:0000256" key="8">
    <source>
        <dbReference type="ARBA" id="ARBA00022692"/>
    </source>
</evidence>
<dbReference type="InterPro" id="IPR001757">
    <property type="entry name" value="P_typ_ATPase"/>
</dbReference>
<dbReference type="GO" id="GO:0055070">
    <property type="term" value="P:copper ion homeostasis"/>
    <property type="evidence" value="ECO:0007669"/>
    <property type="project" value="TreeGrafter"/>
</dbReference>
<dbReference type="CDD" id="cd00371">
    <property type="entry name" value="HMA"/>
    <property type="match status" value="2"/>
</dbReference>
<dbReference type="PRINTS" id="PR00943">
    <property type="entry name" value="CUATPASE"/>
</dbReference>
<dbReference type="SUPFAM" id="SSF55008">
    <property type="entry name" value="HMA, heavy metal-associated domain"/>
    <property type="match status" value="2"/>
</dbReference>
<dbReference type="Pfam" id="PF00122">
    <property type="entry name" value="E1-E2_ATPase"/>
    <property type="match status" value="1"/>
</dbReference>
<organism evidence="25 26">
    <name type="scientific">Candidatus Viridilinea halotolerans</name>
    <dbReference type="NCBI Taxonomy" id="2491704"/>
    <lineage>
        <taxon>Bacteria</taxon>
        <taxon>Bacillati</taxon>
        <taxon>Chloroflexota</taxon>
        <taxon>Chloroflexia</taxon>
        <taxon>Chloroflexales</taxon>
        <taxon>Chloroflexineae</taxon>
        <taxon>Oscillochloridaceae</taxon>
        <taxon>Candidatus Viridilinea</taxon>
    </lineage>
</organism>
<dbReference type="InterPro" id="IPR044492">
    <property type="entry name" value="P_typ_ATPase_HD_dom"/>
</dbReference>
<dbReference type="Gene3D" id="3.40.1110.10">
    <property type="entry name" value="Calcium-transporting ATPase, cytoplasmic domain N"/>
    <property type="match status" value="1"/>
</dbReference>
<dbReference type="PANTHER" id="PTHR43520:SF8">
    <property type="entry name" value="P-TYPE CU(+) TRANSPORTER"/>
    <property type="match status" value="1"/>
</dbReference>
<evidence type="ECO:0000256" key="3">
    <source>
        <dbReference type="ARBA" id="ARBA00012517"/>
    </source>
</evidence>
<dbReference type="GO" id="GO:0005507">
    <property type="term" value="F:copper ion binding"/>
    <property type="evidence" value="ECO:0007669"/>
    <property type="project" value="InterPro"/>
</dbReference>
<dbReference type="SUPFAM" id="SSF81653">
    <property type="entry name" value="Calcium ATPase, transduction domain A"/>
    <property type="match status" value="1"/>
</dbReference>
<dbReference type="EC" id="7.2.2.8" evidence="3"/>
<feature type="transmembrane region" description="Helical" evidence="23">
    <location>
        <begin position="794"/>
        <end position="815"/>
    </location>
</feature>